<dbReference type="Proteomes" id="UP000886595">
    <property type="component" value="Unassembled WGS sequence"/>
</dbReference>
<dbReference type="PANTHER" id="PTHR33116">
    <property type="entry name" value="REVERSE TRANSCRIPTASE ZINC-BINDING DOMAIN-CONTAINING PROTEIN-RELATED-RELATED"/>
    <property type="match status" value="1"/>
</dbReference>
<dbReference type="AlphaFoldDB" id="A0A8X7TZF6"/>
<dbReference type="InterPro" id="IPR026960">
    <property type="entry name" value="RVT-Znf"/>
</dbReference>
<protein>
    <recommendedName>
        <fullName evidence="1">Reverse transcriptase zinc-binding domain-containing protein</fullName>
    </recommendedName>
</protein>
<evidence type="ECO:0000313" key="3">
    <source>
        <dbReference type="Proteomes" id="UP000886595"/>
    </source>
</evidence>
<evidence type="ECO:0000313" key="2">
    <source>
        <dbReference type="EMBL" id="KAG2260610.1"/>
    </source>
</evidence>
<keyword evidence="3" id="KW-1185">Reference proteome</keyword>
<comment type="caution">
    <text evidence="2">The sequence shown here is derived from an EMBL/GenBank/DDBJ whole genome shotgun (WGS) entry which is preliminary data.</text>
</comment>
<sequence>MQNNVLSGHCFWFDWWTDLGPLITVFGNRGPRDLRIPIDSHACTAALNGEWRLPAARSEEAETLQVVLSTMQPPSDSRGKDGFLWCSRQRSFKHKFSSKTTWNFIRELVSWSKLVWFKHIPRCSFVCWMAMLNRLPTKDRLISWGMTVPPVCSLCSLNPESHDHLFFSCPYSVAVWTHFSGWMFSIPPVSLASVAHITEQAHIVSRSGAQSIIKLLMQVVIYNLWKERNHRIFRHTPSSEAAIISGVDRSMRDRLLSLPPPSQGSLSLLSLYFSIRSSSPP</sequence>
<name>A0A8X7TZF6_BRACI</name>
<dbReference type="PANTHER" id="PTHR33116:SF78">
    <property type="entry name" value="OS12G0587133 PROTEIN"/>
    <property type="match status" value="1"/>
</dbReference>
<dbReference type="EMBL" id="JAAMPC010000015">
    <property type="protein sequence ID" value="KAG2260610.1"/>
    <property type="molecule type" value="Genomic_DNA"/>
</dbReference>
<feature type="domain" description="Reverse transcriptase zinc-binding" evidence="1">
    <location>
        <begin position="96"/>
        <end position="176"/>
    </location>
</feature>
<dbReference type="OrthoDB" id="1748554at2759"/>
<evidence type="ECO:0000259" key="1">
    <source>
        <dbReference type="Pfam" id="PF13966"/>
    </source>
</evidence>
<proteinExistence type="predicted"/>
<gene>
    <name evidence="2" type="ORF">Bca52824_079904</name>
</gene>
<dbReference type="Pfam" id="PF13966">
    <property type="entry name" value="zf-RVT"/>
    <property type="match status" value="1"/>
</dbReference>
<reference evidence="2 3" key="1">
    <citation type="submission" date="2020-02" db="EMBL/GenBank/DDBJ databases">
        <authorList>
            <person name="Ma Q."/>
            <person name="Huang Y."/>
            <person name="Song X."/>
            <person name="Pei D."/>
        </authorList>
    </citation>
    <scope>NUCLEOTIDE SEQUENCE [LARGE SCALE GENOMIC DNA]</scope>
    <source>
        <strain evidence="2">Sxm20200214</strain>
        <tissue evidence="2">Leaf</tissue>
    </source>
</reference>
<organism evidence="2 3">
    <name type="scientific">Brassica carinata</name>
    <name type="common">Ethiopian mustard</name>
    <name type="synonym">Abyssinian cabbage</name>
    <dbReference type="NCBI Taxonomy" id="52824"/>
    <lineage>
        <taxon>Eukaryota</taxon>
        <taxon>Viridiplantae</taxon>
        <taxon>Streptophyta</taxon>
        <taxon>Embryophyta</taxon>
        <taxon>Tracheophyta</taxon>
        <taxon>Spermatophyta</taxon>
        <taxon>Magnoliopsida</taxon>
        <taxon>eudicotyledons</taxon>
        <taxon>Gunneridae</taxon>
        <taxon>Pentapetalae</taxon>
        <taxon>rosids</taxon>
        <taxon>malvids</taxon>
        <taxon>Brassicales</taxon>
        <taxon>Brassicaceae</taxon>
        <taxon>Brassiceae</taxon>
        <taxon>Brassica</taxon>
    </lineage>
</organism>
<accession>A0A8X7TZF6</accession>